<comment type="subcellular location">
    <subcellularLocation>
        <location evidence="2">Membrane</location>
        <topology evidence="2">Multi-pass membrane protein</topology>
    </subcellularLocation>
</comment>
<evidence type="ECO:0000259" key="19">
    <source>
        <dbReference type="Pfam" id="PF08030"/>
    </source>
</evidence>
<dbReference type="InterPro" id="IPR013121">
    <property type="entry name" value="Fe_red_NAD-bd_6"/>
</dbReference>
<evidence type="ECO:0000256" key="3">
    <source>
        <dbReference type="ARBA" id="ARBA00006278"/>
    </source>
</evidence>
<dbReference type="PANTHER" id="PTHR11972">
    <property type="entry name" value="NADPH OXIDASE"/>
    <property type="match status" value="1"/>
</dbReference>
<evidence type="ECO:0000256" key="15">
    <source>
        <dbReference type="ARBA" id="ARBA00050970"/>
    </source>
</evidence>
<dbReference type="PANTHER" id="PTHR11972:SF79">
    <property type="entry name" value="FERRIC REDUCTION OXIDASE 4-RELATED"/>
    <property type="match status" value="1"/>
</dbReference>
<evidence type="ECO:0000256" key="16">
    <source>
        <dbReference type="ARBA" id="ARBA00066905"/>
    </source>
</evidence>
<keyword evidence="12" id="KW-0408">Iron</keyword>
<keyword evidence="7" id="KW-0479">Metal-binding</keyword>
<evidence type="ECO:0000256" key="11">
    <source>
        <dbReference type="ARBA" id="ARBA00023002"/>
    </source>
</evidence>
<evidence type="ECO:0000313" key="21">
    <source>
        <dbReference type="Proteomes" id="UP001281410"/>
    </source>
</evidence>
<dbReference type="GO" id="GO:0006811">
    <property type="term" value="P:monoatomic ion transport"/>
    <property type="evidence" value="ECO:0007669"/>
    <property type="project" value="UniProtKB-KW"/>
</dbReference>
<comment type="caution">
    <text evidence="20">The sequence shown here is derived from an EMBL/GenBank/DDBJ whole genome shotgun (WGS) entry which is preliminary data.</text>
</comment>
<keyword evidence="8" id="KW-0274">FAD</keyword>
<comment type="similarity">
    <text evidence="3">Belongs to the ferric reductase (FRE) family.</text>
</comment>
<dbReference type="CDD" id="cd06186">
    <property type="entry name" value="NOX_Duox_like_FAD_NADP"/>
    <property type="match status" value="1"/>
</dbReference>
<dbReference type="FunFam" id="3.40.50.80:FF:000039">
    <property type="entry name" value="Ferric reduction oxidase 3"/>
    <property type="match status" value="1"/>
</dbReference>
<keyword evidence="9" id="KW-0249">Electron transport</keyword>
<sequence>MGCGPGHVETSGKGFVKVLTGLRGSILLELEDKEEANILEEVDFSTKALAEDVVVNSGVISNGNMEQDKLSILVKVEGSWTQKLYKEISSSVDHLQVSVEGPYGPTSSHFLRHESPVMVSGGSGIAPFISIIREIIFQTTQPNSQVPNIHLICVFKNFTDLSMLDLLLPLYDPPAEISKLKLQIDVYVTKETRQPETSENSPKLIKSVWFKPDPSDSPISPAGQLAMTLFNNNFIVSHVSSASGDHYTILYTKALKCIIFPTNVSGTCFLYVFVFSWLLVQFFSLKEETERHGRKASAELRGFDPGSWFCSEGDRELETLPSVSCSSHQCVFLRKT</sequence>
<protein>
    <recommendedName>
        <fullName evidence="16">ferric-chelate reductase (NADH)</fullName>
        <ecNumber evidence="16">1.16.1.7</ecNumber>
    </recommendedName>
</protein>
<evidence type="ECO:0000256" key="17">
    <source>
        <dbReference type="SAM" id="Phobius"/>
    </source>
</evidence>
<evidence type="ECO:0000256" key="6">
    <source>
        <dbReference type="ARBA" id="ARBA00022692"/>
    </source>
</evidence>
<evidence type="ECO:0000256" key="5">
    <source>
        <dbReference type="ARBA" id="ARBA00022630"/>
    </source>
</evidence>
<evidence type="ECO:0000256" key="14">
    <source>
        <dbReference type="ARBA" id="ARBA00023136"/>
    </source>
</evidence>
<dbReference type="InterPro" id="IPR039261">
    <property type="entry name" value="FNR_nucleotide-bd"/>
</dbReference>
<keyword evidence="4" id="KW-0813">Transport</keyword>
<comment type="cofactor">
    <cofactor evidence="1">
        <name>FAD</name>
        <dbReference type="ChEBI" id="CHEBI:57692"/>
    </cofactor>
</comment>
<feature type="domain" description="Ferric reductase NAD binding" evidence="19">
    <location>
        <begin position="117"/>
        <end position="206"/>
    </location>
</feature>
<evidence type="ECO:0000313" key="20">
    <source>
        <dbReference type="EMBL" id="KAK3220438.1"/>
    </source>
</evidence>
<comment type="catalytic activity">
    <reaction evidence="15">
        <text>2 a Fe(II)-siderophore + NAD(+) + H(+) = 2 a Fe(III)-siderophore + NADH</text>
        <dbReference type="Rhea" id="RHEA:15061"/>
        <dbReference type="Rhea" id="RHEA-COMP:11342"/>
        <dbReference type="Rhea" id="RHEA-COMP:11344"/>
        <dbReference type="ChEBI" id="CHEBI:15378"/>
        <dbReference type="ChEBI" id="CHEBI:29033"/>
        <dbReference type="ChEBI" id="CHEBI:29034"/>
        <dbReference type="ChEBI" id="CHEBI:57540"/>
        <dbReference type="ChEBI" id="CHEBI:57945"/>
        <dbReference type="EC" id="1.16.1.7"/>
    </reaction>
</comment>
<evidence type="ECO:0000256" key="2">
    <source>
        <dbReference type="ARBA" id="ARBA00004141"/>
    </source>
</evidence>
<evidence type="ECO:0000256" key="7">
    <source>
        <dbReference type="ARBA" id="ARBA00022723"/>
    </source>
</evidence>
<dbReference type="GO" id="GO:0046872">
    <property type="term" value="F:metal ion binding"/>
    <property type="evidence" value="ECO:0007669"/>
    <property type="project" value="UniProtKB-KW"/>
</dbReference>
<dbReference type="EMBL" id="JANJYJ010000004">
    <property type="protein sequence ID" value="KAK3220438.1"/>
    <property type="molecule type" value="Genomic_DNA"/>
</dbReference>
<feature type="domain" description="FAD-binding 8" evidence="18">
    <location>
        <begin position="66"/>
        <end position="107"/>
    </location>
</feature>
<accession>A0AAE0ALV8</accession>
<keyword evidence="6 17" id="KW-0812">Transmembrane</keyword>
<keyword evidence="11" id="KW-0560">Oxidoreductase</keyword>
<organism evidence="20 21">
    <name type="scientific">Dipteronia sinensis</name>
    <dbReference type="NCBI Taxonomy" id="43782"/>
    <lineage>
        <taxon>Eukaryota</taxon>
        <taxon>Viridiplantae</taxon>
        <taxon>Streptophyta</taxon>
        <taxon>Embryophyta</taxon>
        <taxon>Tracheophyta</taxon>
        <taxon>Spermatophyta</taxon>
        <taxon>Magnoliopsida</taxon>
        <taxon>eudicotyledons</taxon>
        <taxon>Gunneridae</taxon>
        <taxon>Pentapetalae</taxon>
        <taxon>rosids</taxon>
        <taxon>malvids</taxon>
        <taxon>Sapindales</taxon>
        <taxon>Sapindaceae</taxon>
        <taxon>Hippocastanoideae</taxon>
        <taxon>Acereae</taxon>
        <taxon>Dipteronia</taxon>
    </lineage>
</organism>
<gene>
    <name evidence="20" type="ORF">Dsin_014408</name>
</gene>
<dbReference type="EC" id="1.16.1.7" evidence="16"/>
<dbReference type="AlphaFoldDB" id="A0AAE0ALV8"/>
<keyword evidence="5" id="KW-0285">Flavoprotein</keyword>
<dbReference type="SUPFAM" id="SSF52343">
    <property type="entry name" value="Ferredoxin reductase-like, C-terminal NADP-linked domain"/>
    <property type="match status" value="1"/>
</dbReference>
<feature type="transmembrane region" description="Helical" evidence="17">
    <location>
        <begin position="264"/>
        <end position="285"/>
    </location>
</feature>
<evidence type="ECO:0000259" key="18">
    <source>
        <dbReference type="Pfam" id="PF08022"/>
    </source>
</evidence>
<evidence type="ECO:0000256" key="13">
    <source>
        <dbReference type="ARBA" id="ARBA00023065"/>
    </source>
</evidence>
<dbReference type="PRINTS" id="PR00410">
    <property type="entry name" value="PHEHYDRXLASE"/>
</dbReference>
<keyword evidence="14 17" id="KW-0472">Membrane</keyword>
<evidence type="ECO:0000256" key="9">
    <source>
        <dbReference type="ARBA" id="ARBA00022982"/>
    </source>
</evidence>
<dbReference type="GO" id="GO:0140618">
    <property type="term" value="F:ferric-chelate reductase (NADH) activity"/>
    <property type="evidence" value="ECO:0007669"/>
    <property type="project" value="UniProtKB-EC"/>
</dbReference>
<dbReference type="Gene3D" id="3.40.50.80">
    <property type="entry name" value="Nucleotide-binding domain of ferredoxin-NADP reductase (FNR) module"/>
    <property type="match status" value="1"/>
</dbReference>
<dbReference type="Pfam" id="PF08030">
    <property type="entry name" value="NAD_binding_6"/>
    <property type="match status" value="1"/>
</dbReference>
<reference evidence="20" key="1">
    <citation type="journal article" date="2023" name="Plant J.">
        <title>Genome sequences and population genomics provide insights into the demographic history, inbreeding, and mutation load of two 'living fossil' tree species of Dipteronia.</title>
        <authorList>
            <person name="Feng Y."/>
            <person name="Comes H.P."/>
            <person name="Chen J."/>
            <person name="Zhu S."/>
            <person name="Lu R."/>
            <person name="Zhang X."/>
            <person name="Li P."/>
            <person name="Qiu J."/>
            <person name="Olsen K.M."/>
            <person name="Qiu Y."/>
        </authorList>
    </citation>
    <scope>NUCLEOTIDE SEQUENCE</scope>
    <source>
        <strain evidence="20">NBL</strain>
    </source>
</reference>
<name>A0AAE0ALV8_9ROSI</name>
<keyword evidence="10 17" id="KW-1133">Transmembrane helix</keyword>
<evidence type="ECO:0000256" key="8">
    <source>
        <dbReference type="ARBA" id="ARBA00022827"/>
    </source>
</evidence>
<keyword evidence="13" id="KW-0406">Ion transport</keyword>
<dbReference type="Pfam" id="PF08022">
    <property type="entry name" value="FAD_binding_8"/>
    <property type="match status" value="1"/>
</dbReference>
<evidence type="ECO:0000256" key="12">
    <source>
        <dbReference type="ARBA" id="ARBA00023004"/>
    </source>
</evidence>
<dbReference type="GO" id="GO:0005886">
    <property type="term" value="C:plasma membrane"/>
    <property type="evidence" value="ECO:0007669"/>
    <property type="project" value="TreeGrafter"/>
</dbReference>
<dbReference type="InterPro" id="IPR013112">
    <property type="entry name" value="FAD-bd_8"/>
</dbReference>
<keyword evidence="21" id="KW-1185">Reference proteome</keyword>
<evidence type="ECO:0000256" key="10">
    <source>
        <dbReference type="ARBA" id="ARBA00022989"/>
    </source>
</evidence>
<evidence type="ECO:0000256" key="1">
    <source>
        <dbReference type="ARBA" id="ARBA00001974"/>
    </source>
</evidence>
<evidence type="ECO:0000256" key="4">
    <source>
        <dbReference type="ARBA" id="ARBA00022448"/>
    </source>
</evidence>
<dbReference type="Proteomes" id="UP001281410">
    <property type="component" value="Unassembled WGS sequence"/>
</dbReference>
<dbReference type="InterPro" id="IPR050369">
    <property type="entry name" value="RBOH/FRE"/>
</dbReference>
<proteinExistence type="inferred from homology"/>